<dbReference type="EMBL" id="VYZN01000048">
    <property type="protein sequence ID" value="KAE9528487.1"/>
    <property type="molecule type" value="Genomic_DNA"/>
</dbReference>
<name>A0A6G0T901_APHGL</name>
<keyword evidence="3" id="KW-1185">Reference proteome</keyword>
<accession>A0A6G0T901</accession>
<dbReference type="AlphaFoldDB" id="A0A6G0T901"/>
<evidence type="ECO:0000313" key="3">
    <source>
        <dbReference type="Proteomes" id="UP000475862"/>
    </source>
</evidence>
<protein>
    <submittedName>
        <fullName evidence="2">Uncharacterized protein</fullName>
    </submittedName>
</protein>
<dbReference type="Proteomes" id="UP000475862">
    <property type="component" value="Unassembled WGS sequence"/>
</dbReference>
<feature type="region of interest" description="Disordered" evidence="1">
    <location>
        <begin position="152"/>
        <end position="174"/>
    </location>
</feature>
<evidence type="ECO:0000313" key="2">
    <source>
        <dbReference type="EMBL" id="KAE9528487.1"/>
    </source>
</evidence>
<evidence type="ECO:0000256" key="1">
    <source>
        <dbReference type="SAM" id="MobiDB-lite"/>
    </source>
</evidence>
<organism evidence="2 3">
    <name type="scientific">Aphis glycines</name>
    <name type="common">Soybean aphid</name>
    <dbReference type="NCBI Taxonomy" id="307491"/>
    <lineage>
        <taxon>Eukaryota</taxon>
        <taxon>Metazoa</taxon>
        <taxon>Ecdysozoa</taxon>
        <taxon>Arthropoda</taxon>
        <taxon>Hexapoda</taxon>
        <taxon>Insecta</taxon>
        <taxon>Pterygota</taxon>
        <taxon>Neoptera</taxon>
        <taxon>Paraneoptera</taxon>
        <taxon>Hemiptera</taxon>
        <taxon>Sternorrhyncha</taxon>
        <taxon>Aphidomorpha</taxon>
        <taxon>Aphidoidea</taxon>
        <taxon>Aphididae</taxon>
        <taxon>Aphidini</taxon>
        <taxon>Aphis</taxon>
        <taxon>Aphis</taxon>
    </lineage>
</organism>
<reference evidence="2 3" key="1">
    <citation type="submission" date="2019-08" db="EMBL/GenBank/DDBJ databases">
        <title>The genome of the soybean aphid Biotype 1, its phylome, world population structure and adaptation to the North American continent.</title>
        <authorList>
            <person name="Giordano R."/>
            <person name="Donthu R.K."/>
            <person name="Hernandez A.G."/>
            <person name="Wright C.L."/>
            <person name="Zimin A.V."/>
        </authorList>
    </citation>
    <scope>NUCLEOTIDE SEQUENCE [LARGE SCALE GENOMIC DNA]</scope>
    <source>
        <tissue evidence="2">Whole aphids</tissue>
    </source>
</reference>
<sequence length="174" mass="19729">MLLYRTTSPLPVIRYTVATPRHCIVICRVGDGFPPLSDTALSCARRRQPRNNNNNNNNNTVYCGYGGSVRDERMTAKGYDGTTQNAVRIIIILYSTNRNAARRATVRYRAAGLRGADDNNNNNNNIKIRYARMSMIKSSILRTRENDTFFGRRGDARTARNTHNQYVGRHSLTN</sequence>
<proteinExistence type="predicted"/>
<gene>
    <name evidence="2" type="ORF">AGLY_012058</name>
</gene>
<feature type="compositionally biased region" description="Polar residues" evidence="1">
    <location>
        <begin position="159"/>
        <end position="174"/>
    </location>
</feature>
<comment type="caution">
    <text evidence="2">The sequence shown here is derived from an EMBL/GenBank/DDBJ whole genome shotgun (WGS) entry which is preliminary data.</text>
</comment>